<feature type="transmembrane region" description="Helical" evidence="6">
    <location>
        <begin position="94"/>
        <end position="119"/>
    </location>
</feature>
<dbReference type="InterPro" id="IPR002797">
    <property type="entry name" value="Polysacc_synth"/>
</dbReference>
<organism evidence="7 8">
    <name type="scientific">Sphingomonas humi</name>
    <dbReference type="NCBI Taxonomy" id="335630"/>
    <lineage>
        <taxon>Bacteria</taxon>
        <taxon>Pseudomonadati</taxon>
        <taxon>Pseudomonadota</taxon>
        <taxon>Alphaproteobacteria</taxon>
        <taxon>Sphingomonadales</taxon>
        <taxon>Sphingomonadaceae</taxon>
        <taxon>Sphingomonas</taxon>
    </lineage>
</organism>
<feature type="transmembrane region" description="Helical" evidence="6">
    <location>
        <begin position="306"/>
        <end position="325"/>
    </location>
</feature>
<feature type="transmembrane region" description="Helical" evidence="6">
    <location>
        <begin position="21"/>
        <end position="39"/>
    </location>
</feature>
<comment type="caution">
    <text evidence="7">The sequence shown here is derived from an EMBL/GenBank/DDBJ whole genome shotgun (WGS) entry which is preliminary data.</text>
</comment>
<reference evidence="8" key="1">
    <citation type="journal article" date="2019" name="Int. J. Syst. Evol. Microbiol.">
        <title>The Global Catalogue of Microorganisms (GCM) 10K type strain sequencing project: providing services to taxonomists for standard genome sequencing and annotation.</title>
        <authorList>
            <consortium name="The Broad Institute Genomics Platform"/>
            <consortium name="The Broad Institute Genome Sequencing Center for Infectious Disease"/>
            <person name="Wu L."/>
            <person name="Ma J."/>
        </authorList>
    </citation>
    <scope>NUCLEOTIDE SEQUENCE [LARGE SCALE GENOMIC DNA]</scope>
    <source>
        <strain evidence="8">JCM 16603</strain>
    </source>
</reference>
<evidence type="ECO:0000256" key="3">
    <source>
        <dbReference type="ARBA" id="ARBA00022692"/>
    </source>
</evidence>
<keyword evidence="2" id="KW-1003">Cell membrane</keyword>
<dbReference type="EMBL" id="BAAAZD010000002">
    <property type="protein sequence ID" value="GAA4008861.1"/>
    <property type="molecule type" value="Genomic_DNA"/>
</dbReference>
<proteinExistence type="predicted"/>
<dbReference type="RefSeq" id="WP_344710494.1">
    <property type="nucleotide sequence ID" value="NZ_BAAAZD010000002.1"/>
</dbReference>
<protein>
    <submittedName>
        <fullName evidence="7">Lipopolysaccharide biosynthesis protein</fullName>
    </submittedName>
</protein>
<keyword evidence="4 6" id="KW-1133">Transmembrane helix</keyword>
<accession>A0ABP7SAD5</accession>
<evidence type="ECO:0000256" key="6">
    <source>
        <dbReference type="SAM" id="Phobius"/>
    </source>
</evidence>
<dbReference type="InterPro" id="IPR050833">
    <property type="entry name" value="Poly_Biosynth_Transport"/>
</dbReference>
<gene>
    <name evidence="7" type="ORF">GCM10022211_23230</name>
</gene>
<evidence type="ECO:0000313" key="7">
    <source>
        <dbReference type="EMBL" id="GAA4008861.1"/>
    </source>
</evidence>
<name>A0ABP7SAD5_9SPHN</name>
<feature type="transmembrane region" description="Helical" evidence="6">
    <location>
        <begin position="171"/>
        <end position="192"/>
    </location>
</feature>
<dbReference type="Pfam" id="PF01943">
    <property type="entry name" value="Polysacc_synt"/>
    <property type="match status" value="1"/>
</dbReference>
<evidence type="ECO:0000256" key="1">
    <source>
        <dbReference type="ARBA" id="ARBA00004651"/>
    </source>
</evidence>
<keyword evidence="5 6" id="KW-0472">Membrane</keyword>
<keyword evidence="3 6" id="KW-0812">Transmembrane</keyword>
<feature type="transmembrane region" description="Helical" evidence="6">
    <location>
        <begin position="131"/>
        <end position="150"/>
    </location>
</feature>
<dbReference type="PANTHER" id="PTHR30250">
    <property type="entry name" value="PST FAMILY PREDICTED COLANIC ACID TRANSPORTER"/>
    <property type="match status" value="1"/>
</dbReference>
<evidence type="ECO:0000256" key="5">
    <source>
        <dbReference type="ARBA" id="ARBA00023136"/>
    </source>
</evidence>
<feature type="transmembrane region" description="Helical" evidence="6">
    <location>
        <begin position="401"/>
        <end position="427"/>
    </location>
</feature>
<comment type="subcellular location">
    <subcellularLocation>
        <location evidence="1">Cell membrane</location>
        <topology evidence="1">Multi-pass membrane protein</topology>
    </subcellularLocation>
</comment>
<sequence length="444" mass="47517">MKRWFEDQAMRSILRNTSFLGLSKGTAAVASLAVLALAARDLGPTGVGFLLLVHSYAMAASSLTHFQSWQVIVRYGSRPLAEGDSEPFRRAVSFALGLDLLTGIGGMLLAMALLPLLAGWFGIPEDLRTPALIYCLLIPTMASGAANGVLRALDRFDLIAWQSPIDAYARLVLVVGAYLIDAPLLVYLVIWASTDLLGDLYLWSAAVRELRKRGLLKGLWPTLRPAGLDGGWRFAVAVNLTASVNSAWGPVARLLVGGLLSPAATGLYRVASSLIDAVQSPIDLMAKAVHPELMRQDPSSARPWRLMLRTMVLGTLVALLAWGLISLFGKQLLVLVFGPQFAPAAPLLSVLLILPVIATLAFPLPAMFYSLGRPGGPLVANILGALVFVGSLPFLTGTYDLMGAGMALVLGRLVSLLVMGAQLFFLYHQQPRAKVGVEAERQLG</sequence>
<feature type="transmembrane region" description="Helical" evidence="6">
    <location>
        <begin position="378"/>
        <end position="395"/>
    </location>
</feature>
<dbReference type="PANTHER" id="PTHR30250:SF31">
    <property type="entry name" value="INNER MEMBRANE PROTEIN YGHQ"/>
    <property type="match status" value="1"/>
</dbReference>
<evidence type="ECO:0000256" key="4">
    <source>
        <dbReference type="ARBA" id="ARBA00022989"/>
    </source>
</evidence>
<dbReference type="Proteomes" id="UP001501310">
    <property type="component" value="Unassembled WGS sequence"/>
</dbReference>
<evidence type="ECO:0000313" key="8">
    <source>
        <dbReference type="Proteomes" id="UP001501310"/>
    </source>
</evidence>
<evidence type="ECO:0000256" key="2">
    <source>
        <dbReference type="ARBA" id="ARBA00022475"/>
    </source>
</evidence>
<feature type="transmembrane region" description="Helical" evidence="6">
    <location>
        <begin position="345"/>
        <end position="366"/>
    </location>
</feature>
<keyword evidence="8" id="KW-1185">Reference proteome</keyword>